<name>A0A414PZD4_FUSMR</name>
<accession>A0A414PZD4</accession>
<dbReference type="SMART" id="SM00073">
    <property type="entry name" value="HPT"/>
    <property type="match status" value="1"/>
</dbReference>
<gene>
    <name evidence="4" type="ORF">DW663_03745</name>
</gene>
<dbReference type="CDD" id="cd00088">
    <property type="entry name" value="HPT"/>
    <property type="match status" value="1"/>
</dbReference>
<feature type="domain" description="HPt" evidence="3">
    <location>
        <begin position="20"/>
        <end position="115"/>
    </location>
</feature>
<evidence type="ECO:0000256" key="2">
    <source>
        <dbReference type="SAM" id="Coils"/>
    </source>
</evidence>
<dbReference type="Gene3D" id="1.20.120.160">
    <property type="entry name" value="HPT domain"/>
    <property type="match status" value="1"/>
</dbReference>
<dbReference type="GO" id="GO:0000160">
    <property type="term" value="P:phosphorelay signal transduction system"/>
    <property type="evidence" value="ECO:0007669"/>
    <property type="project" value="InterPro"/>
</dbReference>
<keyword evidence="1" id="KW-0597">Phosphoprotein</keyword>
<reference evidence="4 5" key="1">
    <citation type="submission" date="2018-08" db="EMBL/GenBank/DDBJ databases">
        <title>A genome reference for cultivated species of the human gut microbiota.</title>
        <authorList>
            <person name="Zou Y."/>
            <person name="Xue W."/>
            <person name="Luo G."/>
        </authorList>
    </citation>
    <scope>NUCLEOTIDE SEQUENCE [LARGE SCALE GENOMIC DNA]</scope>
    <source>
        <strain evidence="4 5">AM25-1</strain>
    </source>
</reference>
<dbReference type="Pfam" id="PF01627">
    <property type="entry name" value="Hpt"/>
    <property type="match status" value="1"/>
</dbReference>
<evidence type="ECO:0000259" key="3">
    <source>
        <dbReference type="PROSITE" id="PS50894"/>
    </source>
</evidence>
<dbReference type="Proteomes" id="UP000284676">
    <property type="component" value="Unassembled WGS sequence"/>
</dbReference>
<dbReference type="SUPFAM" id="SSF47226">
    <property type="entry name" value="Histidine-containing phosphotransfer domain, HPT domain"/>
    <property type="match status" value="1"/>
</dbReference>
<feature type="modified residue" description="Phosphohistidine" evidence="1">
    <location>
        <position position="61"/>
    </location>
</feature>
<proteinExistence type="predicted"/>
<evidence type="ECO:0000256" key="1">
    <source>
        <dbReference type="PROSITE-ProRule" id="PRU00110"/>
    </source>
</evidence>
<comment type="caution">
    <text evidence="4">The sequence shown here is derived from an EMBL/GenBank/DDBJ whole genome shotgun (WGS) entry which is preliminary data.</text>
</comment>
<evidence type="ECO:0000313" key="4">
    <source>
        <dbReference type="EMBL" id="RHF73910.1"/>
    </source>
</evidence>
<organism evidence="4 5">
    <name type="scientific">Fusobacterium mortiferum</name>
    <dbReference type="NCBI Taxonomy" id="850"/>
    <lineage>
        <taxon>Bacteria</taxon>
        <taxon>Fusobacteriati</taxon>
        <taxon>Fusobacteriota</taxon>
        <taxon>Fusobacteriia</taxon>
        <taxon>Fusobacteriales</taxon>
        <taxon>Fusobacteriaceae</taxon>
        <taxon>Fusobacterium</taxon>
    </lineage>
</organism>
<dbReference type="PROSITE" id="PS50894">
    <property type="entry name" value="HPT"/>
    <property type="match status" value="1"/>
</dbReference>
<dbReference type="InterPro" id="IPR036641">
    <property type="entry name" value="HPT_dom_sf"/>
</dbReference>
<protein>
    <submittedName>
        <fullName evidence="4">Hpt domain-containing protein</fullName>
    </submittedName>
</protein>
<keyword evidence="2" id="KW-0175">Coiled coil</keyword>
<dbReference type="EMBL" id="QRHL01000003">
    <property type="protein sequence ID" value="RHF73910.1"/>
    <property type="molecule type" value="Genomic_DNA"/>
</dbReference>
<feature type="coiled-coil region" evidence="2">
    <location>
        <begin position="84"/>
        <end position="111"/>
    </location>
</feature>
<dbReference type="AlphaFoldDB" id="A0A414PZD4"/>
<sequence length="115" mass="13161">MELKDLKNVIDIDIDGSLARFGNMESFYIKFLKKFIDDKSFINLKEALENNNIDKIGEEAHTLKGVAGNLGLNKVYQYSVELMRLAKENNLAEIKEIVEKLEEEIEKVISALKNL</sequence>
<dbReference type="GeneID" id="62762844"/>
<dbReference type="InterPro" id="IPR008207">
    <property type="entry name" value="Sig_transdc_His_kin_Hpt_dom"/>
</dbReference>
<evidence type="ECO:0000313" key="5">
    <source>
        <dbReference type="Proteomes" id="UP000284676"/>
    </source>
</evidence>
<dbReference type="RefSeq" id="WP_005883675.1">
    <property type="nucleotide sequence ID" value="NZ_CABMMQ010000001.1"/>
</dbReference>